<gene>
    <name evidence="1" type="ORF">METZ01_LOCUS72585</name>
</gene>
<sequence length="82" mass="9370">MEDEELQIISQQLWDIVNEHVGPTDKTQLLATSGMMLKTALELYTVVLSDEEIENLLDHVVRNAIPKNRAKMSEKLGERVLH</sequence>
<organism evidence="1">
    <name type="scientific">marine metagenome</name>
    <dbReference type="NCBI Taxonomy" id="408172"/>
    <lineage>
        <taxon>unclassified sequences</taxon>
        <taxon>metagenomes</taxon>
        <taxon>ecological metagenomes</taxon>
    </lineage>
</organism>
<accession>A0A381TWC2</accession>
<dbReference type="AlphaFoldDB" id="A0A381TWC2"/>
<name>A0A381TWC2_9ZZZZ</name>
<proteinExistence type="predicted"/>
<evidence type="ECO:0000313" key="1">
    <source>
        <dbReference type="EMBL" id="SVA19731.1"/>
    </source>
</evidence>
<protein>
    <submittedName>
        <fullName evidence="1">Uncharacterized protein</fullName>
    </submittedName>
</protein>
<dbReference type="EMBL" id="UINC01005196">
    <property type="protein sequence ID" value="SVA19731.1"/>
    <property type="molecule type" value="Genomic_DNA"/>
</dbReference>
<reference evidence="1" key="1">
    <citation type="submission" date="2018-05" db="EMBL/GenBank/DDBJ databases">
        <authorList>
            <person name="Lanie J.A."/>
            <person name="Ng W.-L."/>
            <person name="Kazmierczak K.M."/>
            <person name="Andrzejewski T.M."/>
            <person name="Davidsen T.M."/>
            <person name="Wayne K.J."/>
            <person name="Tettelin H."/>
            <person name="Glass J.I."/>
            <person name="Rusch D."/>
            <person name="Podicherti R."/>
            <person name="Tsui H.-C.T."/>
            <person name="Winkler M.E."/>
        </authorList>
    </citation>
    <scope>NUCLEOTIDE SEQUENCE</scope>
</reference>